<accession>A0A645HWD1</accession>
<comment type="caution">
    <text evidence="1">The sequence shown here is derived from an EMBL/GenBank/DDBJ whole genome shotgun (WGS) entry which is preliminary data.</text>
</comment>
<dbReference type="EMBL" id="VSSQ01096916">
    <property type="protein sequence ID" value="MPN40484.1"/>
    <property type="molecule type" value="Genomic_DNA"/>
</dbReference>
<evidence type="ECO:0000313" key="1">
    <source>
        <dbReference type="EMBL" id="MPN40484.1"/>
    </source>
</evidence>
<name>A0A645HWD1_9ZZZZ</name>
<gene>
    <name evidence="1" type="ORF">SDC9_188022</name>
</gene>
<reference evidence="1" key="1">
    <citation type="submission" date="2019-08" db="EMBL/GenBank/DDBJ databases">
        <authorList>
            <person name="Kucharzyk K."/>
            <person name="Murdoch R.W."/>
            <person name="Higgins S."/>
            <person name="Loffler F."/>
        </authorList>
    </citation>
    <scope>NUCLEOTIDE SEQUENCE</scope>
</reference>
<protein>
    <submittedName>
        <fullName evidence="1">Uncharacterized protein</fullName>
    </submittedName>
</protein>
<proteinExistence type="predicted"/>
<organism evidence="1">
    <name type="scientific">bioreactor metagenome</name>
    <dbReference type="NCBI Taxonomy" id="1076179"/>
    <lineage>
        <taxon>unclassified sequences</taxon>
        <taxon>metagenomes</taxon>
        <taxon>ecological metagenomes</taxon>
    </lineage>
</organism>
<sequence length="85" mass="8822">MIVFGSVSKVISAFWPNLTELISAWPIVVSTCKTSGFAATVTPGFELELEVDSITCPTCPVTAVTTPSKGATIVAFPKLVCAVSS</sequence>
<dbReference type="AlphaFoldDB" id="A0A645HWD1"/>